<protein>
    <recommendedName>
        <fullName evidence="6">Beta-porphyranase A</fullName>
    </recommendedName>
</protein>
<evidence type="ECO:0008006" key="6">
    <source>
        <dbReference type="Google" id="ProtNLM"/>
    </source>
</evidence>
<feature type="chain" id="PRO_5031139683" description="Beta-porphyranase A" evidence="1">
    <location>
        <begin position="26"/>
        <end position="623"/>
    </location>
</feature>
<keyword evidence="1" id="KW-0732">Signal</keyword>
<dbReference type="CDD" id="cd21510">
    <property type="entry name" value="agarase_cat"/>
    <property type="match status" value="1"/>
</dbReference>
<evidence type="ECO:0000313" key="5">
    <source>
        <dbReference type="Proteomes" id="UP000541810"/>
    </source>
</evidence>
<comment type="caution">
    <text evidence="4">The sequence shown here is derived from an EMBL/GenBank/DDBJ whole genome shotgun (WGS) entry which is preliminary data.</text>
</comment>
<dbReference type="Pfam" id="PF18040">
    <property type="entry name" value="BPA_C"/>
    <property type="match status" value="1"/>
</dbReference>
<feature type="domain" description="Beta-porphyranase A C-terminal" evidence="2">
    <location>
        <begin position="523"/>
        <end position="613"/>
    </location>
</feature>
<evidence type="ECO:0000259" key="2">
    <source>
        <dbReference type="Pfam" id="PF18040"/>
    </source>
</evidence>
<evidence type="ECO:0000259" key="3">
    <source>
        <dbReference type="Pfam" id="PF18206"/>
    </source>
</evidence>
<dbReference type="AlphaFoldDB" id="A0A7X0LM02"/>
<dbReference type="InterPro" id="IPR041224">
    <property type="entry name" value="BPA_C"/>
</dbReference>
<evidence type="ECO:0000256" key="1">
    <source>
        <dbReference type="SAM" id="SignalP"/>
    </source>
</evidence>
<dbReference type="RefSeq" id="WP_184678017.1">
    <property type="nucleotide sequence ID" value="NZ_JACHGY010000001.1"/>
</dbReference>
<dbReference type="Gene3D" id="3.20.20.80">
    <property type="entry name" value="Glycosidases"/>
    <property type="match status" value="1"/>
</dbReference>
<dbReference type="InterPro" id="IPR017853">
    <property type="entry name" value="GH"/>
</dbReference>
<dbReference type="InterPro" id="IPR013780">
    <property type="entry name" value="Glyco_hydro_b"/>
</dbReference>
<dbReference type="InterPro" id="IPR040527">
    <property type="entry name" value="Beta-sand_Porphyrn"/>
</dbReference>
<dbReference type="SUPFAM" id="SSF51445">
    <property type="entry name" value="(Trans)glycosidases"/>
    <property type="match status" value="1"/>
</dbReference>
<gene>
    <name evidence="4" type="ORF">HNQ40_002309</name>
</gene>
<keyword evidence="5" id="KW-1185">Reference proteome</keyword>
<dbReference type="Proteomes" id="UP000541810">
    <property type="component" value="Unassembled WGS sequence"/>
</dbReference>
<dbReference type="Gene3D" id="2.60.120.1200">
    <property type="match status" value="1"/>
</dbReference>
<feature type="signal peptide" evidence="1">
    <location>
        <begin position="1"/>
        <end position="25"/>
    </location>
</feature>
<sequence length="623" mass="70602">MLKLPTLFSISAACLGLGYSAASVAEHHAADEVIQVTLDLGAQRFIGGESALQRDKFINVHGDWANVLAFTPEDIRHLTEDYDVGFGRFFNSPFNFFKGPPPYPTTDMVKAMAPDKLWRDTNDPAFSERTTRRIVTEHPYVAFRLGEDPTDAARFAADYFEFLFEDDYRPDFYEPLNEPFVHTKSFGTDHAAIRKEMTEYFKAIGKEFDRRGLSTQIIGYSSAWPSQELWDFKHWDERMKMFMDEAGEYMDAISVHPYDGTNVTGQDNRRSGSNVDAILDLIETYGYILWDQPKPHAISEFGDIPKGFGDHYSDAYASAHLPSLLHLTFGFLDRQDRIAITVPFITTKSPWHYEDPSKNFEPYSVDLWRPDPEKIVDGQVTGFLKTPKFYFYDFWKDVKGDRAVAFADDPDLYVQAFVDGTTAYVGLTNLEDNPRTVNLNHQTELPAESSLQLRQLHVPEREAAIYIEDNAFGLINELTLRGHEAVMLVYTFGSEIPTTTKVQSTTHYSKTYLQPIEADKPITFTFNDVATGDGRAILRMGLGRKHDKSKQPVLEVNGHRVDVPNDWPGYDQANRSDFFGAIPIPVPIEHLTETTEVTLTFPDSDGHVSSLILVTEVQSPVAE</sequence>
<dbReference type="Gene3D" id="2.60.40.1180">
    <property type="entry name" value="Golgi alpha-mannosidase II"/>
    <property type="match status" value="1"/>
</dbReference>
<evidence type="ECO:0000313" key="4">
    <source>
        <dbReference type="EMBL" id="MBB6430503.1"/>
    </source>
</evidence>
<proteinExistence type="predicted"/>
<organism evidence="4 5">
    <name type="scientific">Algisphaera agarilytica</name>
    <dbReference type="NCBI Taxonomy" id="1385975"/>
    <lineage>
        <taxon>Bacteria</taxon>
        <taxon>Pseudomonadati</taxon>
        <taxon>Planctomycetota</taxon>
        <taxon>Phycisphaerae</taxon>
        <taxon>Phycisphaerales</taxon>
        <taxon>Phycisphaeraceae</taxon>
        <taxon>Algisphaera</taxon>
    </lineage>
</organism>
<dbReference type="Pfam" id="PF18206">
    <property type="entry name" value="Porphyrn_cat_1"/>
    <property type="match status" value="1"/>
</dbReference>
<feature type="domain" description="Porphyranase beta-sandwich" evidence="3">
    <location>
        <begin position="411"/>
        <end position="514"/>
    </location>
</feature>
<dbReference type="EMBL" id="JACHGY010000001">
    <property type="protein sequence ID" value="MBB6430503.1"/>
    <property type="molecule type" value="Genomic_DNA"/>
</dbReference>
<name>A0A7X0LM02_9BACT</name>
<accession>A0A7X0LM02</accession>
<reference evidence="4 5" key="1">
    <citation type="submission" date="2020-08" db="EMBL/GenBank/DDBJ databases">
        <title>Genomic Encyclopedia of Type Strains, Phase IV (KMG-IV): sequencing the most valuable type-strain genomes for metagenomic binning, comparative biology and taxonomic classification.</title>
        <authorList>
            <person name="Goeker M."/>
        </authorList>
    </citation>
    <scope>NUCLEOTIDE SEQUENCE [LARGE SCALE GENOMIC DNA]</scope>
    <source>
        <strain evidence="4 5">DSM 103725</strain>
    </source>
</reference>